<dbReference type="Proteomes" id="UP000000333">
    <property type="component" value="Chromosome"/>
</dbReference>
<feature type="transmembrane region" description="Helical" evidence="2">
    <location>
        <begin position="274"/>
        <end position="296"/>
    </location>
</feature>
<feature type="transmembrane region" description="Helical" evidence="2">
    <location>
        <begin position="42"/>
        <end position="63"/>
    </location>
</feature>
<dbReference type="eggNOG" id="ENOG502ZE6N">
    <property type="taxonomic scope" value="Bacteria"/>
</dbReference>
<dbReference type="HOGENOM" id="CLU_069563_0_0_11"/>
<gene>
    <name evidence="3" type="ordered locus">Olsu_1765</name>
</gene>
<keyword evidence="2" id="KW-1133">Transmembrane helix</keyword>
<feature type="region of interest" description="Disordered" evidence="1">
    <location>
        <begin position="1"/>
        <end position="30"/>
    </location>
</feature>
<feature type="transmembrane region" description="Helical" evidence="2">
    <location>
        <begin position="134"/>
        <end position="156"/>
    </location>
</feature>
<dbReference type="KEGG" id="ols:Olsu_1765"/>
<dbReference type="AlphaFoldDB" id="E1QXK0"/>
<evidence type="ECO:0000313" key="3">
    <source>
        <dbReference type="EMBL" id="ADK68853.1"/>
    </source>
</evidence>
<keyword evidence="2" id="KW-0472">Membrane</keyword>
<reference evidence="3 4" key="1">
    <citation type="journal article" date="2010" name="Stand. Genomic Sci.">
        <title>Complete genome sequence of Olsenella uli type strain (VPI D76D-27C).</title>
        <authorList>
            <person name="Goker M."/>
            <person name="Held B."/>
            <person name="Lucas S."/>
            <person name="Nolan M."/>
            <person name="Yasawong M."/>
            <person name="Glavina Del Rio T."/>
            <person name="Tice H."/>
            <person name="Cheng J.F."/>
            <person name="Bruce D."/>
            <person name="Detter J.C."/>
            <person name="Tapia R."/>
            <person name="Han C."/>
            <person name="Goodwin L."/>
            <person name="Pitluck S."/>
            <person name="Liolios K."/>
            <person name="Ivanova N."/>
            <person name="Mavromatis K."/>
            <person name="Mikhailova N."/>
            <person name="Pati A."/>
            <person name="Chen A."/>
            <person name="Palaniappan K."/>
            <person name="Land M."/>
            <person name="Hauser L."/>
            <person name="Chang Y.J."/>
            <person name="Jeffries C.D."/>
            <person name="Rohde M."/>
            <person name="Sikorski J."/>
            <person name="Pukall R."/>
            <person name="Woyke T."/>
            <person name="Bristow J."/>
            <person name="Eisen J.A."/>
            <person name="Markowitz V."/>
            <person name="Hugenholtz P."/>
            <person name="Kyrpides N.C."/>
            <person name="Klenk H.P."/>
            <person name="Lapidus A."/>
        </authorList>
    </citation>
    <scope>NUCLEOTIDE SEQUENCE [LARGE SCALE GENOMIC DNA]</scope>
    <source>
        <strain evidence="4">ATCC 49627 / DSM 7084 / CIP 109912 / JCM 12494 / NCIMB 702895 / VPI D76D-27C</strain>
    </source>
</reference>
<organism evidence="3 4">
    <name type="scientific">Olsenella uli (strain ATCC 49627 / DSM 7084 / CCUG 31166 / CIP 109912 / JCM 12494 / LMG 11480 / NCIMB 702895 / VPI D76D-27C)</name>
    <name type="common">Lactobacillus uli</name>
    <dbReference type="NCBI Taxonomy" id="633147"/>
    <lineage>
        <taxon>Bacteria</taxon>
        <taxon>Bacillati</taxon>
        <taxon>Actinomycetota</taxon>
        <taxon>Coriobacteriia</taxon>
        <taxon>Coriobacteriales</taxon>
        <taxon>Atopobiaceae</taxon>
        <taxon>Olsenella</taxon>
    </lineage>
</organism>
<dbReference type="EMBL" id="CP002106">
    <property type="protein sequence ID" value="ADK68853.1"/>
    <property type="molecule type" value="Genomic_DNA"/>
</dbReference>
<evidence type="ECO:0000256" key="2">
    <source>
        <dbReference type="SAM" id="Phobius"/>
    </source>
</evidence>
<evidence type="ECO:0000256" key="1">
    <source>
        <dbReference type="SAM" id="MobiDB-lite"/>
    </source>
</evidence>
<sequence length="326" mass="33395">MRVGRSPAASASADCRVTGSGDPGGFGGSDDPVGMSDSRARAIVTALLAVLLLASEFPLGTYLSTQDAYGGTNATLDGQKSTALGLVATATAASVTVTAIPDDVGTPIAEQLADLSGKLVVVLSVIYLEKFLMTTFGLIGFRVFVPIGLGTLIAWLWTRRDWAPRPMLFVWGVRLMVVGVALATLVPVSAGLADVINAQYQSSQQVDKAVQATDTAVQGMSDNADGTASQNHSEGGGLFDMLGLAASSGIDALASGAKDAASAVGAQLNTLIDAVAVSIVTSCLVPMAVLLVYFWLIKLFTGADLTGYVTKAPAVSSGSMRRATMQ</sequence>
<dbReference type="STRING" id="633147.Olsu_1765"/>
<evidence type="ECO:0000313" key="4">
    <source>
        <dbReference type="Proteomes" id="UP000000333"/>
    </source>
</evidence>
<keyword evidence="4" id="KW-1185">Reference proteome</keyword>
<protein>
    <submittedName>
        <fullName evidence="3">Uncharacterized protein</fullName>
    </submittedName>
</protein>
<accession>E1QXK0</accession>
<proteinExistence type="predicted"/>
<name>E1QXK0_OLSUV</name>
<feature type="transmembrane region" description="Helical" evidence="2">
    <location>
        <begin position="168"/>
        <end position="190"/>
    </location>
</feature>
<keyword evidence="2" id="KW-0812">Transmembrane</keyword>